<dbReference type="Gene3D" id="3.20.20.150">
    <property type="entry name" value="Divalent-metal-dependent TIM barrel enzymes"/>
    <property type="match status" value="1"/>
</dbReference>
<dbReference type="InterPro" id="IPR007801">
    <property type="entry name" value="MbnB/TglH/ChrH"/>
</dbReference>
<dbReference type="Proteomes" id="UP000094849">
    <property type="component" value="Unassembled WGS sequence"/>
</dbReference>
<evidence type="ECO:0008006" key="3">
    <source>
        <dbReference type="Google" id="ProtNLM"/>
    </source>
</evidence>
<reference evidence="1 2" key="1">
    <citation type="submission" date="2016-03" db="EMBL/GenBank/DDBJ databases">
        <title>Chemosynthetic sulphur-oxidizing symbionts of marine invertebrate animals are capable of nitrogen fixation.</title>
        <authorList>
            <person name="Petersen J.M."/>
            <person name="Kemper A."/>
            <person name="Gruber-Vodicka H."/>
            <person name="Cardini U."/>
            <person name="Geest Mvander."/>
            <person name="Kleiner M."/>
            <person name="Bulgheresi S."/>
            <person name="Fussmann M."/>
            <person name="Herbold C."/>
            <person name="Seah B.K.B."/>
            <person name="Antony C.Paul."/>
            <person name="Liu D."/>
            <person name="Belitz A."/>
            <person name="Weber M."/>
        </authorList>
    </citation>
    <scope>NUCLEOTIDE SEQUENCE [LARGE SCALE GENOMIC DNA]</scope>
    <source>
        <strain evidence="1">G_D</strain>
    </source>
</reference>
<keyword evidence="2" id="KW-1185">Reference proteome</keyword>
<gene>
    <name evidence="1" type="ORF">A3196_00740</name>
</gene>
<dbReference type="STRING" id="1818881.A3196_00740"/>
<organism evidence="1 2">
    <name type="scientific">Candidatus Thiodiazotropha endoloripes</name>
    <dbReference type="NCBI Taxonomy" id="1818881"/>
    <lineage>
        <taxon>Bacteria</taxon>
        <taxon>Pseudomonadati</taxon>
        <taxon>Pseudomonadota</taxon>
        <taxon>Gammaproteobacteria</taxon>
        <taxon>Chromatiales</taxon>
        <taxon>Sedimenticolaceae</taxon>
        <taxon>Candidatus Thiodiazotropha</taxon>
    </lineage>
</organism>
<dbReference type="EMBL" id="LVJZ01000003">
    <property type="protein sequence ID" value="ODB95408.1"/>
    <property type="molecule type" value="Genomic_DNA"/>
</dbReference>
<sequence>MKTEPLGVGLVYIPGLEPLFESPDGAVQVLELEPQVLWRYFPNRDQPYENQLEFLSRLQALPQAKTVHGVGFPVGGSRIPDPRHIPPLCEAIQTLNAAWASEHLVFNESVDAQGKPVQTGFFLPPLATPSGVEAACCTIQAVSGKLPVPFAVETPTNYLKPMPAEMSDGAFTAAVVEAADCGILLDLHNIWTNERNGRQTVEAFLSEIPLERVCEIHLAGGLKYGDYWLDAHSGDIPRPVIEWAQRLIPYLPNLAAVIYEILPAYLPRFGLDGVRRAVDEMHDLWSYRRSAQESEKPFNNRKPMTVTDDRGLTPEIWERRLSAQILFASESDDELSGQLAGDPAIALIRELNRKFRLSAVISNLRMSIRLLMLSLDVASFDRLVADYCFSRTPDRFAVIESQHFADYIRKLDLEIPYLYEVLNYEITAMDVIADGQARTVPFTTDPQTLLETLARGELPIELPTADYEAEITPPEERAFETQTLIH</sequence>
<comment type="caution">
    <text evidence="1">The sequence shown here is derived from an EMBL/GenBank/DDBJ whole genome shotgun (WGS) entry which is preliminary data.</text>
</comment>
<accession>A0A1E2UKY0</accession>
<name>A0A1E2UKY0_9GAMM</name>
<proteinExistence type="predicted"/>
<dbReference type="PANTHER" id="PTHR42194">
    <property type="entry name" value="UPF0276 PROTEIN HI_1600"/>
    <property type="match status" value="1"/>
</dbReference>
<evidence type="ECO:0000313" key="1">
    <source>
        <dbReference type="EMBL" id="ODB95408.1"/>
    </source>
</evidence>
<dbReference type="Pfam" id="PF05114">
    <property type="entry name" value="MbnB_TglH_ChrH"/>
    <property type="match status" value="1"/>
</dbReference>
<dbReference type="AlphaFoldDB" id="A0A1E2UKY0"/>
<dbReference type="RefSeq" id="WP_069024020.1">
    <property type="nucleotide sequence ID" value="NZ_LVJZ01000003.1"/>
</dbReference>
<dbReference type="PANTHER" id="PTHR42194:SF1">
    <property type="entry name" value="UPF0276 PROTEIN HI_1600"/>
    <property type="match status" value="1"/>
</dbReference>
<evidence type="ECO:0000313" key="2">
    <source>
        <dbReference type="Proteomes" id="UP000094849"/>
    </source>
</evidence>
<protein>
    <recommendedName>
        <fullName evidence="3">DUF692 domain-containing protein</fullName>
    </recommendedName>
</protein>